<keyword evidence="2 4" id="KW-0863">Zinc-finger</keyword>
<proteinExistence type="predicted"/>
<dbReference type="OrthoDB" id="431929at2759"/>
<name>A0A369JSI8_HYPMA</name>
<keyword evidence="1" id="KW-0479">Metal-binding</keyword>
<dbReference type="SMART" id="SM00154">
    <property type="entry name" value="ZnF_AN1"/>
    <property type="match status" value="2"/>
</dbReference>
<dbReference type="PANTHER" id="PTHR14677:SF20">
    <property type="entry name" value="ZINC FINGER AN1-TYPE CONTAINING 2A-RELATED"/>
    <property type="match status" value="1"/>
</dbReference>
<evidence type="ECO:0000256" key="1">
    <source>
        <dbReference type="ARBA" id="ARBA00022723"/>
    </source>
</evidence>
<evidence type="ECO:0000313" key="8">
    <source>
        <dbReference type="Proteomes" id="UP000076154"/>
    </source>
</evidence>
<dbReference type="InterPro" id="IPR035896">
    <property type="entry name" value="AN1-like_Znf"/>
</dbReference>
<dbReference type="SUPFAM" id="SSF118310">
    <property type="entry name" value="AN1-like Zinc finger"/>
    <property type="match status" value="2"/>
</dbReference>
<comment type="caution">
    <text evidence="7">The sequence shown here is derived from an EMBL/GenBank/DDBJ whole genome shotgun (WGS) entry which is preliminary data.</text>
</comment>
<dbReference type="GO" id="GO:0005737">
    <property type="term" value="C:cytoplasm"/>
    <property type="evidence" value="ECO:0007669"/>
    <property type="project" value="TreeGrafter"/>
</dbReference>
<keyword evidence="3" id="KW-0862">Zinc</keyword>
<evidence type="ECO:0000313" key="7">
    <source>
        <dbReference type="EMBL" id="RDB24190.1"/>
    </source>
</evidence>
<dbReference type="InParanoid" id="A0A369JSI8"/>
<dbReference type="Gene3D" id="4.10.1110.10">
    <property type="entry name" value="AN1-like Zinc finger"/>
    <property type="match status" value="2"/>
</dbReference>
<dbReference type="PANTHER" id="PTHR14677">
    <property type="entry name" value="ARSENITE INDUCUBLE RNA ASSOCIATED PROTEIN AIP-1-RELATED"/>
    <property type="match status" value="1"/>
</dbReference>
<dbReference type="InterPro" id="IPR057358">
    <property type="entry name" value="UBL_ZFAND1-like"/>
</dbReference>
<dbReference type="EMBL" id="LUEZ02000045">
    <property type="protein sequence ID" value="RDB24190.1"/>
    <property type="molecule type" value="Genomic_DNA"/>
</dbReference>
<feature type="region of interest" description="Disordered" evidence="5">
    <location>
        <begin position="130"/>
        <end position="153"/>
    </location>
</feature>
<evidence type="ECO:0000256" key="5">
    <source>
        <dbReference type="SAM" id="MobiDB-lite"/>
    </source>
</evidence>
<gene>
    <name evidence="7" type="primary">ZFAND1</name>
    <name evidence="7" type="ORF">Hypma_008865</name>
</gene>
<feature type="domain" description="AN1-type" evidence="6">
    <location>
        <begin position="6"/>
        <end position="53"/>
    </location>
</feature>
<dbReference type="Pfam" id="PF01428">
    <property type="entry name" value="zf-AN1"/>
    <property type="match status" value="2"/>
</dbReference>
<keyword evidence="8" id="KW-1185">Reference proteome</keyword>
<dbReference type="Pfam" id="PF25327">
    <property type="entry name" value="UBL_ZFAND1"/>
    <property type="match status" value="1"/>
</dbReference>
<organism evidence="7 8">
    <name type="scientific">Hypsizygus marmoreus</name>
    <name type="common">White beech mushroom</name>
    <name type="synonym">Agaricus marmoreus</name>
    <dbReference type="NCBI Taxonomy" id="39966"/>
    <lineage>
        <taxon>Eukaryota</taxon>
        <taxon>Fungi</taxon>
        <taxon>Dikarya</taxon>
        <taxon>Basidiomycota</taxon>
        <taxon>Agaricomycotina</taxon>
        <taxon>Agaricomycetes</taxon>
        <taxon>Agaricomycetidae</taxon>
        <taxon>Agaricales</taxon>
        <taxon>Tricholomatineae</taxon>
        <taxon>Lyophyllaceae</taxon>
        <taxon>Hypsizygus</taxon>
    </lineage>
</organism>
<dbReference type="AlphaFoldDB" id="A0A369JSI8"/>
<protein>
    <submittedName>
        <fullName evidence="7">AN1-type zinc finger protein 1</fullName>
    </submittedName>
</protein>
<sequence length="269" mass="29725">MAEALLHIGAQCSHSPCKEIDFLPIICKCNKYFCKTHISPDVHQCPVDLTSNNPTNLPFVKLQRCAAERCGKPSLNAFNGGQGSVPTCSQCQRSFCADHRYPDSHSCLVQDNSTEKKSAAARALLAKNFPSSSTKKVASHSPRPTKRPTDPVKLAQYDKLELMKMRHRALPGDSKDRSSSVSLDQRLHIKVRTGEATEKVFWFQKTMVIGRVLDCLASQVGIKPSDGTPLELLKVCDDSDGQVLRNDRPIVDEVEEGDTLVVRRIALPT</sequence>
<reference evidence="7" key="1">
    <citation type="submission" date="2018-04" db="EMBL/GenBank/DDBJ databases">
        <title>Whole genome sequencing of Hypsizygus marmoreus.</title>
        <authorList>
            <person name="Choi I.-G."/>
            <person name="Min B."/>
            <person name="Kim J.-G."/>
            <person name="Kim S."/>
            <person name="Oh Y.-L."/>
            <person name="Kong W.-S."/>
            <person name="Park H."/>
            <person name="Jeong J."/>
            <person name="Song E.-S."/>
        </authorList>
    </citation>
    <scope>NUCLEOTIDE SEQUENCE [LARGE SCALE GENOMIC DNA]</scope>
    <source>
        <strain evidence="7">51987-8</strain>
    </source>
</reference>
<evidence type="ECO:0000256" key="2">
    <source>
        <dbReference type="ARBA" id="ARBA00022771"/>
    </source>
</evidence>
<evidence type="ECO:0000256" key="3">
    <source>
        <dbReference type="ARBA" id="ARBA00022833"/>
    </source>
</evidence>
<dbReference type="GO" id="GO:0008270">
    <property type="term" value="F:zinc ion binding"/>
    <property type="evidence" value="ECO:0007669"/>
    <property type="project" value="UniProtKB-KW"/>
</dbReference>
<dbReference type="STRING" id="39966.A0A369JSI8"/>
<accession>A0A369JSI8</accession>
<evidence type="ECO:0000259" key="6">
    <source>
        <dbReference type="PROSITE" id="PS51039"/>
    </source>
</evidence>
<dbReference type="PROSITE" id="PS51039">
    <property type="entry name" value="ZF_AN1"/>
    <property type="match status" value="1"/>
</dbReference>
<dbReference type="Proteomes" id="UP000076154">
    <property type="component" value="Unassembled WGS sequence"/>
</dbReference>
<evidence type="ECO:0000256" key="4">
    <source>
        <dbReference type="PROSITE-ProRule" id="PRU00449"/>
    </source>
</evidence>
<dbReference type="InterPro" id="IPR000058">
    <property type="entry name" value="Znf_AN1"/>
</dbReference>